<keyword evidence="1" id="KW-0812">Transmembrane</keyword>
<keyword evidence="1" id="KW-0472">Membrane</keyword>
<keyword evidence="3" id="KW-1185">Reference proteome</keyword>
<feature type="transmembrane region" description="Helical" evidence="1">
    <location>
        <begin position="6"/>
        <end position="25"/>
    </location>
</feature>
<evidence type="ECO:0000313" key="3">
    <source>
        <dbReference type="Proteomes" id="UP001499951"/>
    </source>
</evidence>
<evidence type="ECO:0000313" key="2">
    <source>
        <dbReference type="EMBL" id="GAA0572837.1"/>
    </source>
</evidence>
<dbReference type="EMBL" id="BAAADD010000005">
    <property type="protein sequence ID" value="GAA0572837.1"/>
    <property type="molecule type" value="Genomic_DNA"/>
</dbReference>
<name>A0ABN1ERV8_9PROT</name>
<proteinExistence type="predicted"/>
<sequence length="75" mass="7875">MSETLITGLELLALALALVCLIAFNMKAGDASPRAFVSAKRRTNPFGFWLIQTILGAFVVGLLFAAYSALTGGSP</sequence>
<keyword evidence="1" id="KW-1133">Transmembrane helix</keyword>
<accession>A0ABN1ERV8</accession>
<reference evidence="2 3" key="1">
    <citation type="journal article" date="2019" name="Int. J. Syst. Evol. Microbiol.">
        <title>The Global Catalogue of Microorganisms (GCM) 10K type strain sequencing project: providing services to taxonomists for standard genome sequencing and annotation.</title>
        <authorList>
            <consortium name="The Broad Institute Genomics Platform"/>
            <consortium name="The Broad Institute Genome Sequencing Center for Infectious Disease"/>
            <person name="Wu L."/>
            <person name="Ma J."/>
        </authorList>
    </citation>
    <scope>NUCLEOTIDE SEQUENCE [LARGE SCALE GENOMIC DNA]</scope>
    <source>
        <strain evidence="2 3">JCM 15089</strain>
    </source>
</reference>
<comment type="caution">
    <text evidence="2">The sequence shown here is derived from an EMBL/GenBank/DDBJ whole genome shotgun (WGS) entry which is preliminary data.</text>
</comment>
<evidence type="ECO:0000256" key="1">
    <source>
        <dbReference type="SAM" id="Phobius"/>
    </source>
</evidence>
<feature type="transmembrane region" description="Helical" evidence="1">
    <location>
        <begin position="46"/>
        <end position="70"/>
    </location>
</feature>
<dbReference type="Proteomes" id="UP001499951">
    <property type="component" value="Unassembled WGS sequence"/>
</dbReference>
<protein>
    <submittedName>
        <fullName evidence="2">Uncharacterized protein</fullName>
    </submittedName>
</protein>
<gene>
    <name evidence="2" type="ORF">GCM10008942_21950</name>
</gene>
<organism evidence="2 3">
    <name type="scientific">Rhizomicrobium electricum</name>
    <dbReference type="NCBI Taxonomy" id="480070"/>
    <lineage>
        <taxon>Bacteria</taxon>
        <taxon>Pseudomonadati</taxon>
        <taxon>Pseudomonadota</taxon>
        <taxon>Alphaproteobacteria</taxon>
        <taxon>Micropepsales</taxon>
        <taxon>Micropepsaceae</taxon>
        <taxon>Rhizomicrobium</taxon>
    </lineage>
</organism>